<evidence type="ECO:0000313" key="4">
    <source>
        <dbReference type="Proteomes" id="UP000026962"/>
    </source>
</evidence>
<keyword evidence="4" id="KW-1185">Reference proteome</keyword>
<dbReference type="PANTHER" id="PTHR31170">
    <property type="entry name" value="BNAC04G53230D PROTEIN"/>
    <property type="match status" value="1"/>
</dbReference>
<dbReference type="EnsemblPlants" id="OPUNC10G10040.1">
    <property type="protein sequence ID" value="OPUNC10G10040.1"/>
    <property type="gene ID" value="OPUNC10G10040"/>
</dbReference>
<dbReference type="PANTHER" id="PTHR31170:SF18">
    <property type="entry name" value="(WILD MALAYSIAN BANANA) HYPOTHETICAL PROTEIN"/>
    <property type="match status" value="1"/>
</dbReference>
<feature type="transmembrane region" description="Helical" evidence="2">
    <location>
        <begin position="466"/>
        <end position="489"/>
    </location>
</feature>
<accession>A0A0E0M868</accession>
<keyword evidence="2" id="KW-0812">Transmembrane</keyword>
<dbReference type="STRING" id="4537.A0A0E0M868"/>
<dbReference type="Proteomes" id="UP000026962">
    <property type="component" value="Chromosome 10"/>
</dbReference>
<name>A0A0E0M868_ORYPU</name>
<evidence type="ECO:0000256" key="2">
    <source>
        <dbReference type="SAM" id="Phobius"/>
    </source>
</evidence>
<keyword evidence="2" id="KW-0472">Membrane</keyword>
<reference evidence="3" key="2">
    <citation type="submission" date="2018-05" db="EMBL/GenBank/DDBJ databases">
        <title>OpunRS2 (Oryza punctata Reference Sequence Version 2).</title>
        <authorList>
            <person name="Zhang J."/>
            <person name="Kudrna D."/>
            <person name="Lee S."/>
            <person name="Talag J."/>
            <person name="Welchert J."/>
            <person name="Wing R.A."/>
        </authorList>
    </citation>
    <scope>NUCLEOTIDE SEQUENCE [LARGE SCALE GENOMIC DNA]</scope>
</reference>
<proteinExistence type="predicted"/>
<sequence length="502" mass="56727">MASPTPSDIGTVVRTDTEMAGDGQLPQQAPMADNMTKIRYSNYINYKLSLRSLRRGNHPQTAPMPDDVGHLAVPIDEQRCLLYMVPEQICRTDREMHKPSYISIGPYHYQGKGLHNRSQLWKAHCKQQVVEKLAEQGRRSEELEHMAREIGTDVKNYYGTKSFPCGEINSDEAFNEMMITDGCFLLVTTLHDTISQSQSDNPQHPAAVHEQAVIPNQWDNLFRWHDVVRYENQLPFHVVREIFKLIHPNEDPLQKVGKVLADSALIRYTRRKVTDPGNANNVLHLCHKLLAPTHPNRSANGVVKTSRWRRATEYRKLLVEFKKREIGSEGEAQCISDVKVVGGNVVEIPSFDLSPESCVLLRNLMLLENANKHLGGHVTSYCNFISQLACTGADVSLLTKTGIVVHSEASDEAAARKLGNLCDQIIYDPTDDYLKSDWDKLEKHCRSPGLLVRAKVFGYKDWKNPLVWIGALAAVALLVCAILQTMYTIKAYKDQTKHRGHK</sequence>
<dbReference type="HOGENOM" id="CLU_020188_5_3_1"/>
<keyword evidence="2" id="KW-1133">Transmembrane helix</keyword>
<organism evidence="3">
    <name type="scientific">Oryza punctata</name>
    <name type="common">Red rice</name>
    <dbReference type="NCBI Taxonomy" id="4537"/>
    <lineage>
        <taxon>Eukaryota</taxon>
        <taxon>Viridiplantae</taxon>
        <taxon>Streptophyta</taxon>
        <taxon>Embryophyta</taxon>
        <taxon>Tracheophyta</taxon>
        <taxon>Spermatophyta</taxon>
        <taxon>Magnoliopsida</taxon>
        <taxon>Liliopsida</taxon>
        <taxon>Poales</taxon>
        <taxon>Poaceae</taxon>
        <taxon>BOP clade</taxon>
        <taxon>Oryzoideae</taxon>
        <taxon>Oryzeae</taxon>
        <taxon>Oryzinae</taxon>
        <taxon>Oryza</taxon>
    </lineage>
</organism>
<dbReference type="eggNOG" id="ENOG502RY48">
    <property type="taxonomic scope" value="Eukaryota"/>
</dbReference>
<protein>
    <submittedName>
        <fullName evidence="3">Uncharacterized protein</fullName>
    </submittedName>
</protein>
<evidence type="ECO:0000313" key="3">
    <source>
        <dbReference type="EnsemblPlants" id="OPUNC10G10040.1"/>
    </source>
</evidence>
<feature type="region of interest" description="Disordered" evidence="1">
    <location>
        <begin position="1"/>
        <end position="29"/>
    </location>
</feature>
<dbReference type="OMA" id="VLHLCHK"/>
<dbReference type="Gramene" id="OPUNC10G10040.1">
    <property type="protein sequence ID" value="OPUNC10G10040.1"/>
    <property type="gene ID" value="OPUNC10G10040"/>
</dbReference>
<dbReference type="InterPro" id="IPR004158">
    <property type="entry name" value="DUF247_pln"/>
</dbReference>
<reference evidence="3" key="1">
    <citation type="submission" date="2015-04" db="UniProtKB">
        <authorList>
            <consortium name="EnsemblPlants"/>
        </authorList>
    </citation>
    <scope>IDENTIFICATION</scope>
</reference>
<dbReference type="Pfam" id="PF03140">
    <property type="entry name" value="DUF247"/>
    <property type="match status" value="1"/>
</dbReference>
<evidence type="ECO:0000256" key="1">
    <source>
        <dbReference type="SAM" id="MobiDB-lite"/>
    </source>
</evidence>
<dbReference type="AlphaFoldDB" id="A0A0E0M868"/>